<evidence type="ECO:0008006" key="11">
    <source>
        <dbReference type="Google" id="ProtNLM"/>
    </source>
</evidence>
<name>A0AAW0GPE5_9APHY</name>
<dbReference type="EMBL" id="JASBNA010000001">
    <property type="protein sequence ID" value="KAK7695473.1"/>
    <property type="molecule type" value="Genomic_DNA"/>
</dbReference>
<sequence>MEKFSAFRDPGTGIQPFLTPLPPVGSEVLKNVLLPFGFLVGAIRTTLVVILAALYVLLVESFCRILAPVPPLYRLVSYLFTAIISRLVLLIVGLWWIPVEKVTRKRGRGAKAPDSWKPKVGDVIVSNWASWIELLWLAFRFNPIFVLPVSSPVDLSTKSSTSDPITSTPGRRTGTGSAAISSPKTRKPTPCATIVGFRQVSLLSMIRATGNIPLDSTSCNDYVSLEEIRTKADRPIVVFPECTTSNGRGLLRFADVFKGVDVPVTGFSVFVMCVRYDPPTNLTSSLSHSIPSSLNPLTHIFKLSTSFVPLTLSIRLLAPAESPSSRSFLLSDFLLGGYYDDQLSECCAALIAQIGKFKRTGMGWEDKAAFLEFYQGKKRS</sequence>
<protein>
    <recommendedName>
        <fullName evidence="11">Phospholipid/glycerol acyltransferase domain-containing protein</fullName>
    </recommendedName>
</protein>
<dbReference type="Proteomes" id="UP001385951">
    <property type="component" value="Unassembled WGS sequence"/>
</dbReference>
<keyword evidence="4" id="KW-0443">Lipid metabolism</keyword>
<evidence type="ECO:0000256" key="8">
    <source>
        <dbReference type="SAM" id="Phobius"/>
    </source>
</evidence>
<keyword evidence="5 8" id="KW-0472">Membrane</keyword>
<feature type="compositionally biased region" description="Low complexity" evidence="7">
    <location>
        <begin position="166"/>
        <end position="177"/>
    </location>
</feature>
<dbReference type="GO" id="GO:0006629">
    <property type="term" value="P:lipid metabolic process"/>
    <property type="evidence" value="ECO:0007669"/>
    <property type="project" value="UniProtKB-KW"/>
</dbReference>
<evidence type="ECO:0000313" key="10">
    <source>
        <dbReference type="Proteomes" id="UP001385951"/>
    </source>
</evidence>
<feature type="transmembrane region" description="Helical" evidence="8">
    <location>
        <begin position="32"/>
        <end position="58"/>
    </location>
</feature>
<feature type="region of interest" description="Disordered" evidence="7">
    <location>
        <begin position="156"/>
        <end position="187"/>
    </location>
</feature>
<evidence type="ECO:0000256" key="2">
    <source>
        <dbReference type="ARBA" id="ARBA00022692"/>
    </source>
</evidence>
<dbReference type="GO" id="GO:0016746">
    <property type="term" value="F:acyltransferase activity"/>
    <property type="evidence" value="ECO:0007669"/>
    <property type="project" value="UniProtKB-KW"/>
</dbReference>
<dbReference type="PANTHER" id="PTHR23063:SF60">
    <property type="entry name" value="LYSOPHOSPHATIDIC ACID:OLEOYL-COA ACYLTRANSFERASE 1"/>
    <property type="match status" value="1"/>
</dbReference>
<comment type="caution">
    <text evidence="9">The sequence shown here is derived from an EMBL/GenBank/DDBJ whole genome shotgun (WGS) entry which is preliminary data.</text>
</comment>
<keyword evidence="1" id="KW-0808">Transferase</keyword>
<feature type="compositionally biased region" description="Polar residues" evidence="7">
    <location>
        <begin position="156"/>
        <end position="165"/>
    </location>
</feature>
<evidence type="ECO:0000313" key="9">
    <source>
        <dbReference type="EMBL" id="KAK7695473.1"/>
    </source>
</evidence>
<keyword evidence="10" id="KW-1185">Reference proteome</keyword>
<evidence type="ECO:0000256" key="1">
    <source>
        <dbReference type="ARBA" id="ARBA00022679"/>
    </source>
</evidence>
<evidence type="ECO:0000256" key="3">
    <source>
        <dbReference type="ARBA" id="ARBA00022989"/>
    </source>
</evidence>
<evidence type="ECO:0000256" key="5">
    <source>
        <dbReference type="ARBA" id="ARBA00023136"/>
    </source>
</evidence>
<feature type="transmembrane region" description="Helical" evidence="8">
    <location>
        <begin position="78"/>
        <end position="99"/>
    </location>
</feature>
<dbReference type="PANTHER" id="PTHR23063">
    <property type="entry name" value="PHOSPHOLIPID ACYLTRANSFERASE"/>
    <property type="match status" value="1"/>
</dbReference>
<evidence type="ECO:0000256" key="7">
    <source>
        <dbReference type="SAM" id="MobiDB-lite"/>
    </source>
</evidence>
<organism evidence="9 10">
    <name type="scientific">Cerrena zonata</name>
    <dbReference type="NCBI Taxonomy" id="2478898"/>
    <lineage>
        <taxon>Eukaryota</taxon>
        <taxon>Fungi</taxon>
        <taxon>Dikarya</taxon>
        <taxon>Basidiomycota</taxon>
        <taxon>Agaricomycotina</taxon>
        <taxon>Agaricomycetes</taxon>
        <taxon>Polyporales</taxon>
        <taxon>Cerrenaceae</taxon>
        <taxon>Cerrena</taxon>
    </lineage>
</organism>
<proteinExistence type="predicted"/>
<evidence type="ECO:0000256" key="6">
    <source>
        <dbReference type="ARBA" id="ARBA00023315"/>
    </source>
</evidence>
<reference evidence="9 10" key="1">
    <citation type="submission" date="2022-09" db="EMBL/GenBank/DDBJ databases">
        <authorList>
            <person name="Palmer J.M."/>
        </authorList>
    </citation>
    <scope>NUCLEOTIDE SEQUENCE [LARGE SCALE GENOMIC DNA]</scope>
    <source>
        <strain evidence="9 10">DSM 7382</strain>
    </source>
</reference>
<evidence type="ECO:0000256" key="4">
    <source>
        <dbReference type="ARBA" id="ARBA00023098"/>
    </source>
</evidence>
<dbReference type="AlphaFoldDB" id="A0AAW0GPE5"/>
<keyword evidence="6" id="KW-0012">Acyltransferase</keyword>
<keyword evidence="3 8" id="KW-1133">Transmembrane helix</keyword>
<gene>
    <name evidence="9" type="ORF">QCA50_000109</name>
</gene>
<accession>A0AAW0GPE5</accession>
<keyword evidence="2 8" id="KW-0812">Transmembrane</keyword>